<organism evidence="2 3">
    <name type="scientific">Streptomyces kronopolitis</name>
    <dbReference type="NCBI Taxonomy" id="1612435"/>
    <lineage>
        <taxon>Bacteria</taxon>
        <taxon>Bacillati</taxon>
        <taxon>Actinomycetota</taxon>
        <taxon>Actinomycetes</taxon>
        <taxon>Kitasatosporales</taxon>
        <taxon>Streptomycetaceae</taxon>
        <taxon>Streptomyces</taxon>
    </lineage>
</organism>
<dbReference type="RefSeq" id="WP_189095602.1">
    <property type="nucleotide sequence ID" value="NZ_BMND01000001.1"/>
</dbReference>
<sequence>MMTTDTLAQISAIGPYFKVSSGPRPDAAHFSPLSELHGDQGALEASVAAMGKRLGTDQRRVSASTLHIGTAARLWSVALAATALTGEVPDLAPERLWWRATASGPIDLWLPELPARSRGHDLPDALYESIVVRHLRPLDEAMRRHIGLSPKVLQGNATSALMGAVRTLTRRAPHAPHPPLPLATALLEREPLASAGTLTLDPLDYRRHSCCLYYRVSDSGYCDECVLHRRGRAPRGVERVNSAAT</sequence>
<dbReference type="EMBL" id="BMND01000001">
    <property type="protein sequence ID" value="GGN32639.1"/>
    <property type="molecule type" value="Genomic_DNA"/>
</dbReference>
<evidence type="ECO:0000313" key="2">
    <source>
        <dbReference type="EMBL" id="GGN32639.1"/>
    </source>
</evidence>
<evidence type="ECO:0000313" key="3">
    <source>
        <dbReference type="Proteomes" id="UP000600080"/>
    </source>
</evidence>
<reference evidence="3" key="1">
    <citation type="journal article" date="2019" name="Int. J. Syst. Evol. Microbiol.">
        <title>The Global Catalogue of Microorganisms (GCM) 10K type strain sequencing project: providing services to taxonomists for standard genome sequencing and annotation.</title>
        <authorList>
            <consortium name="The Broad Institute Genomics Platform"/>
            <consortium name="The Broad Institute Genome Sequencing Center for Infectious Disease"/>
            <person name="Wu L."/>
            <person name="Ma J."/>
        </authorList>
    </citation>
    <scope>NUCLEOTIDE SEQUENCE [LARGE SCALE GENOMIC DNA]</scope>
    <source>
        <strain evidence="3">CGMCC 4.7323</strain>
    </source>
</reference>
<dbReference type="InterPro" id="IPR024726">
    <property type="entry name" value="FhuF_C"/>
</dbReference>
<comment type="caution">
    <text evidence="2">The sequence shown here is derived from an EMBL/GenBank/DDBJ whole genome shotgun (WGS) entry which is preliminary data.</text>
</comment>
<proteinExistence type="predicted"/>
<keyword evidence="3" id="KW-1185">Reference proteome</keyword>
<protein>
    <recommendedName>
        <fullName evidence="1">Ferric siderophore reductase C-terminal domain-containing protein</fullName>
    </recommendedName>
</protein>
<dbReference type="Proteomes" id="UP000600080">
    <property type="component" value="Unassembled WGS sequence"/>
</dbReference>
<feature type="domain" description="Ferric siderophore reductase C-terminal" evidence="1">
    <location>
        <begin position="207"/>
        <end position="227"/>
    </location>
</feature>
<accession>A0ABQ2IZA1</accession>
<gene>
    <name evidence="2" type="ORF">GCM10012285_02980</name>
</gene>
<dbReference type="GeneID" id="301546208"/>
<name>A0ABQ2IZA1_9ACTN</name>
<evidence type="ECO:0000259" key="1">
    <source>
        <dbReference type="Pfam" id="PF11575"/>
    </source>
</evidence>
<dbReference type="Pfam" id="PF11575">
    <property type="entry name" value="FhuF_C"/>
    <property type="match status" value="1"/>
</dbReference>